<protein>
    <submittedName>
        <fullName evidence="1">Uncharacterized protein</fullName>
    </submittedName>
</protein>
<dbReference type="RefSeq" id="WP_126582968.1">
    <property type="nucleotide sequence ID" value="NZ_BIFR01000002.1"/>
</dbReference>
<accession>A0A402A8S7</accession>
<dbReference type="AlphaFoldDB" id="A0A402A8S7"/>
<gene>
    <name evidence="1" type="ORF">KTT_53780</name>
</gene>
<proteinExistence type="predicted"/>
<comment type="caution">
    <text evidence="1">The sequence shown here is derived from an EMBL/GenBank/DDBJ whole genome shotgun (WGS) entry which is preliminary data.</text>
</comment>
<evidence type="ECO:0000313" key="2">
    <source>
        <dbReference type="Proteomes" id="UP000287352"/>
    </source>
</evidence>
<keyword evidence="2" id="KW-1185">Reference proteome</keyword>
<dbReference type="OrthoDB" id="3390394at2"/>
<evidence type="ECO:0000313" key="1">
    <source>
        <dbReference type="EMBL" id="GCE15519.1"/>
    </source>
</evidence>
<reference evidence="2" key="1">
    <citation type="submission" date="2018-12" db="EMBL/GenBank/DDBJ databases">
        <title>Tengunoibacter tsumagoiensis gen. nov., sp. nov., Dictyobacter kobayashii sp. nov., D. alpinus sp. nov., and D. joshuensis sp. nov. and description of Dictyobacteraceae fam. nov. within the order Ktedonobacterales isolated from Tengu-no-mugimeshi.</title>
        <authorList>
            <person name="Wang C.M."/>
            <person name="Zheng Y."/>
            <person name="Sakai Y."/>
            <person name="Toyoda A."/>
            <person name="Minakuchi Y."/>
            <person name="Abe K."/>
            <person name="Yokota A."/>
            <person name="Yabe S."/>
        </authorList>
    </citation>
    <scope>NUCLEOTIDE SEQUENCE [LARGE SCALE GENOMIC DNA]</scope>
    <source>
        <strain evidence="2">Uno3</strain>
    </source>
</reference>
<organism evidence="1 2">
    <name type="scientific">Tengunoibacter tsumagoiensis</name>
    <dbReference type="NCBI Taxonomy" id="2014871"/>
    <lineage>
        <taxon>Bacteria</taxon>
        <taxon>Bacillati</taxon>
        <taxon>Chloroflexota</taxon>
        <taxon>Ktedonobacteria</taxon>
        <taxon>Ktedonobacterales</taxon>
        <taxon>Dictyobacteraceae</taxon>
        <taxon>Tengunoibacter</taxon>
    </lineage>
</organism>
<dbReference type="EMBL" id="BIFR01000002">
    <property type="protein sequence ID" value="GCE15519.1"/>
    <property type="molecule type" value="Genomic_DNA"/>
</dbReference>
<sequence>MTEIYLEVGEKKVFACAVKWLGWCRAGKNEGEAQHALLEMAERYRVIAERAGQEFEVGDLLAVERVKGDTTTDWGAPSSIARFDREPSDAQAAALRVSLLRAAWEIMDEVVAVSPAELRKGPRGGGRERDEVFRHVVEAERAYGRKIGVKQKPFAARDRAAREAMREEIASVLSRPSDGRELVENGWPVAYAARRIAWHVIDHIWEIEDRRI</sequence>
<name>A0A402A8S7_9CHLR</name>
<dbReference type="Proteomes" id="UP000287352">
    <property type="component" value="Unassembled WGS sequence"/>
</dbReference>